<dbReference type="KEGG" id="tdu:QJT80_03220"/>
<reference evidence="1" key="1">
    <citation type="journal article" date="2023" name="Int. J. Mol. Sci.">
        <title>Metagenomics Revealed a New Genus 'Candidatus Thiocaldithrix dubininis' gen. nov., sp. nov. and a New Species 'Candidatus Thiothrix putei' sp. nov. in the Family Thiotrichaceae, Some Members of Which Have Traits of Both Na+- and H+-Motive Energetics.</title>
        <authorList>
            <person name="Ravin N.V."/>
            <person name="Muntyan M.S."/>
            <person name="Smolyakov D.D."/>
            <person name="Rudenko T.S."/>
            <person name="Beletsky A.V."/>
            <person name="Mardanov A.V."/>
            <person name="Grabovich M.Y."/>
        </authorList>
    </citation>
    <scope>NUCLEOTIDE SEQUENCE</scope>
    <source>
        <strain evidence="1">GKL-01</strain>
    </source>
</reference>
<sequence>MVLSPTRLFFYALAFRFAAGRGRCFSPGLKALIIWHVTRFNNRLLDKATAKWLRAHCETFWGR</sequence>
<dbReference type="AlphaFoldDB" id="A0AA95HAL7"/>
<dbReference type="EMBL" id="CP124755">
    <property type="protein sequence ID" value="WGZ91489.1"/>
    <property type="molecule type" value="Genomic_DNA"/>
</dbReference>
<gene>
    <name evidence="1" type="ORF">QJT80_03220</name>
</gene>
<protein>
    <submittedName>
        <fullName evidence="1">Uncharacterized protein</fullName>
    </submittedName>
</protein>
<evidence type="ECO:0000313" key="1">
    <source>
        <dbReference type="EMBL" id="WGZ91489.1"/>
    </source>
</evidence>
<reference evidence="1" key="2">
    <citation type="submission" date="2023-04" db="EMBL/GenBank/DDBJ databases">
        <authorList>
            <person name="Beletskiy A.V."/>
            <person name="Mardanov A.V."/>
            <person name="Ravin N.V."/>
        </authorList>
    </citation>
    <scope>NUCLEOTIDE SEQUENCE</scope>
    <source>
        <strain evidence="1">GKL-01</strain>
    </source>
</reference>
<dbReference type="Proteomes" id="UP001300672">
    <property type="component" value="Chromosome"/>
</dbReference>
<proteinExistence type="predicted"/>
<accession>A0AA95HAL7</accession>
<name>A0AA95HAL7_9GAMM</name>
<organism evidence="1">
    <name type="scientific">Candidatus Thiocaldithrix dubininis</name>
    <dbReference type="NCBI Taxonomy" id="3080823"/>
    <lineage>
        <taxon>Bacteria</taxon>
        <taxon>Pseudomonadati</taxon>
        <taxon>Pseudomonadota</taxon>
        <taxon>Gammaproteobacteria</taxon>
        <taxon>Thiotrichales</taxon>
        <taxon>Thiotrichaceae</taxon>
        <taxon>Candidatus Thiocaldithrix</taxon>
    </lineage>
</organism>